<dbReference type="AlphaFoldDB" id="A0A1H8EJB6"/>
<dbReference type="STRING" id="474960.SAMN05216180_3038"/>
<keyword evidence="2" id="KW-1185">Reference proteome</keyword>
<organism evidence="1 2">
    <name type="scientific">Hydrogenoanaerobacterium saccharovorans</name>
    <dbReference type="NCBI Taxonomy" id="474960"/>
    <lineage>
        <taxon>Bacteria</taxon>
        <taxon>Bacillati</taxon>
        <taxon>Bacillota</taxon>
        <taxon>Clostridia</taxon>
        <taxon>Eubacteriales</taxon>
        <taxon>Oscillospiraceae</taxon>
        <taxon>Hydrogenoanaerobacterium</taxon>
    </lineage>
</organism>
<dbReference type="OrthoDB" id="9812811at2"/>
<evidence type="ECO:0008006" key="3">
    <source>
        <dbReference type="Google" id="ProtNLM"/>
    </source>
</evidence>
<reference evidence="1 2" key="1">
    <citation type="submission" date="2016-10" db="EMBL/GenBank/DDBJ databases">
        <authorList>
            <person name="de Groot N.N."/>
        </authorList>
    </citation>
    <scope>NUCLEOTIDE SEQUENCE [LARGE SCALE GENOMIC DNA]</scope>
    <source>
        <strain evidence="1 2">CGMCC 1.5070</strain>
    </source>
</reference>
<dbReference type="Proteomes" id="UP000199158">
    <property type="component" value="Unassembled WGS sequence"/>
</dbReference>
<protein>
    <recommendedName>
        <fullName evidence="3">Single-strand binding protein family protein</fullName>
    </recommendedName>
</protein>
<gene>
    <name evidence="1" type="ORF">SAMN05216180_3038</name>
</gene>
<sequence>MKSFAIGKVIEPEVKRTQKGKNFVEFGLLVGKSSIVFSVWDDDNNYKKCTELTDGDNVCVIINPSVTDKGNLRFYVSNIVLAPEGLRETMLDLFVVKK</sequence>
<dbReference type="EMBL" id="FOCG01000012">
    <property type="protein sequence ID" value="SEN19579.1"/>
    <property type="molecule type" value="Genomic_DNA"/>
</dbReference>
<accession>A0A1H8EJB6</accession>
<dbReference type="RefSeq" id="WP_092756709.1">
    <property type="nucleotide sequence ID" value="NZ_FOCG01000012.1"/>
</dbReference>
<evidence type="ECO:0000313" key="1">
    <source>
        <dbReference type="EMBL" id="SEN19579.1"/>
    </source>
</evidence>
<name>A0A1H8EJB6_9FIRM</name>
<proteinExistence type="predicted"/>
<evidence type="ECO:0000313" key="2">
    <source>
        <dbReference type="Proteomes" id="UP000199158"/>
    </source>
</evidence>